<keyword evidence="2" id="KW-1185">Reference proteome</keyword>
<organism evidence="1 2">
    <name type="scientific">Enterococcus hermanniensis</name>
    <dbReference type="NCBI Taxonomy" id="249189"/>
    <lineage>
        <taxon>Bacteria</taxon>
        <taxon>Bacillati</taxon>
        <taxon>Bacillota</taxon>
        <taxon>Bacilli</taxon>
        <taxon>Lactobacillales</taxon>
        <taxon>Enterococcaceae</taxon>
        <taxon>Enterococcus</taxon>
    </lineage>
</organism>
<accession>A0A1L8TR90</accession>
<protein>
    <recommendedName>
        <fullName evidence="3">Phage protein</fullName>
    </recommendedName>
</protein>
<name>A0A1L8TR90_9ENTE</name>
<evidence type="ECO:0000313" key="2">
    <source>
        <dbReference type="Proteomes" id="UP000182077"/>
    </source>
</evidence>
<sequence length="121" mass="13728">MKKKAKEARIAAEKERLTTLMDGVPSSSAEVVKGLIERVSFMNVTLSELEEDINKNGSIELFKNGSQEFYKESASVKTYNTMINRYTAAVKELLRLVVENDKTKIGNPEVDEFMNFLTTRE</sequence>
<comment type="caution">
    <text evidence="1">The sequence shown here is derived from an EMBL/GenBank/DDBJ whole genome shotgun (WGS) entry which is preliminary data.</text>
</comment>
<dbReference type="OrthoDB" id="3196710at2"/>
<dbReference type="Proteomes" id="UP000182077">
    <property type="component" value="Unassembled WGS sequence"/>
</dbReference>
<gene>
    <name evidence="1" type="ORF">RV04_GL000078</name>
</gene>
<reference evidence="1 2" key="1">
    <citation type="submission" date="2014-12" db="EMBL/GenBank/DDBJ databases">
        <title>Draft genome sequences of 29 type strains of Enterococci.</title>
        <authorList>
            <person name="Zhong Z."/>
            <person name="Sun Z."/>
            <person name="Liu W."/>
            <person name="Zhang W."/>
            <person name="Zhang H."/>
        </authorList>
    </citation>
    <scope>NUCLEOTIDE SEQUENCE [LARGE SCALE GENOMIC DNA]</scope>
    <source>
        <strain evidence="1 2">DSM 17122</strain>
    </source>
</reference>
<dbReference type="STRING" id="249189.RV04_GL000078"/>
<dbReference type="RefSeq" id="WP_071856499.1">
    <property type="nucleotide sequence ID" value="NZ_JBHSHK010000005.1"/>
</dbReference>
<proteinExistence type="predicted"/>
<evidence type="ECO:0000313" key="1">
    <source>
        <dbReference type="EMBL" id="OJG46831.1"/>
    </source>
</evidence>
<dbReference type="EMBL" id="JXKQ01000001">
    <property type="protein sequence ID" value="OJG46831.1"/>
    <property type="molecule type" value="Genomic_DNA"/>
</dbReference>
<evidence type="ECO:0008006" key="3">
    <source>
        <dbReference type="Google" id="ProtNLM"/>
    </source>
</evidence>
<dbReference type="AlphaFoldDB" id="A0A1L8TR90"/>